<organism evidence="1 2">
    <name type="scientific">Acetomicrobium flavidum</name>
    <dbReference type="NCBI Taxonomy" id="49896"/>
    <lineage>
        <taxon>Bacteria</taxon>
        <taxon>Thermotogati</taxon>
        <taxon>Synergistota</taxon>
        <taxon>Synergistia</taxon>
        <taxon>Synergistales</taxon>
        <taxon>Acetomicrobiaceae</taxon>
        <taxon>Acetomicrobium</taxon>
    </lineage>
</organism>
<dbReference type="RefSeq" id="WP_014806036.1">
    <property type="nucleotide sequence ID" value="NZ_DAONBL010000004.1"/>
</dbReference>
<proteinExistence type="predicted"/>
<dbReference type="InterPro" id="IPR037233">
    <property type="entry name" value="CcmK-like_sf"/>
</dbReference>
<dbReference type="Proteomes" id="UP000185093">
    <property type="component" value="Unassembled WGS sequence"/>
</dbReference>
<reference evidence="1 2" key="1">
    <citation type="submission" date="2016-11" db="EMBL/GenBank/DDBJ databases">
        <authorList>
            <person name="Varghese N."/>
            <person name="Submissions S."/>
        </authorList>
    </citation>
    <scope>NUCLEOTIDE SEQUENCE [LARGE SCALE GENOMIC DNA]</scope>
    <source>
        <strain evidence="1 2">DSM 20664</strain>
    </source>
</reference>
<comment type="caution">
    <text evidence="1">The sequence shown here is derived from an EMBL/GenBank/DDBJ whole genome shotgun (WGS) entry which is preliminary data.</text>
</comment>
<protein>
    <recommendedName>
        <fullName evidence="3">BMC domain-containing protein</fullName>
    </recommendedName>
</protein>
<evidence type="ECO:0000313" key="2">
    <source>
        <dbReference type="Proteomes" id="UP000185093"/>
    </source>
</evidence>
<dbReference type="EMBL" id="FSQZ01000001">
    <property type="protein sequence ID" value="SIN66992.1"/>
    <property type="molecule type" value="Genomic_DNA"/>
</dbReference>
<sequence length="106" mass="11338">MALQWELIIAPSVSCKRIIKNRIRRGISSKEDQELLDSVKWGAVLILQGMVAQTIAAVDIATDIASVEAFEVMGNCPQHMPAVAIVGAVAEVERALEALKGGGKLQ</sequence>
<keyword evidence="2" id="KW-1185">Reference proteome</keyword>
<accession>A0ABY1JD32</accession>
<evidence type="ECO:0000313" key="1">
    <source>
        <dbReference type="EMBL" id="SIN66992.1"/>
    </source>
</evidence>
<name>A0ABY1JD32_9BACT</name>
<dbReference type="Gene3D" id="3.30.70.1710">
    <property type="match status" value="1"/>
</dbReference>
<evidence type="ECO:0008006" key="3">
    <source>
        <dbReference type="Google" id="ProtNLM"/>
    </source>
</evidence>
<gene>
    <name evidence="1" type="ORF">SAMN05444368_0996</name>
</gene>